<keyword evidence="2" id="KW-1185">Reference proteome</keyword>
<organism evidence="3">
    <name type="scientific">Brugia timori</name>
    <dbReference type="NCBI Taxonomy" id="42155"/>
    <lineage>
        <taxon>Eukaryota</taxon>
        <taxon>Metazoa</taxon>
        <taxon>Ecdysozoa</taxon>
        <taxon>Nematoda</taxon>
        <taxon>Chromadorea</taxon>
        <taxon>Rhabditida</taxon>
        <taxon>Spirurina</taxon>
        <taxon>Spiruromorpha</taxon>
        <taxon>Filarioidea</taxon>
        <taxon>Onchocercidae</taxon>
        <taxon>Brugia</taxon>
    </lineage>
</organism>
<dbReference type="EMBL" id="UZAG01021978">
    <property type="protein sequence ID" value="VDO52186.1"/>
    <property type="molecule type" value="Genomic_DNA"/>
</dbReference>
<proteinExistence type="predicted"/>
<name>A0A0R3RAK4_9BILA</name>
<protein>
    <submittedName>
        <fullName evidence="1 3">Uncharacterized protein</fullName>
    </submittedName>
</protein>
<evidence type="ECO:0000313" key="2">
    <source>
        <dbReference type="Proteomes" id="UP000280834"/>
    </source>
</evidence>
<sequence length="63" mass="7275">MTNTAHKYPSANTTVSFFAPCRTPAISDDKIFHSIFDTITNSQDRMIYIVPIRWAIWIIINTE</sequence>
<reference evidence="3" key="1">
    <citation type="submission" date="2017-02" db="UniProtKB">
        <authorList>
            <consortium name="WormBaseParasite"/>
        </authorList>
    </citation>
    <scope>IDENTIFICATION</scope>
</reference>
<dbReference type="AlphaFoldDB" id="A0A0R3RAK4"/>
<accession>A0A0R3RAK4</accession>
<gene>
    <name evidence="1" type="ORF">BTMF_LOCUS15040</name>
</gene>
<dbReference type="Proteomes" id="UP000280834">
    <property type="component" value="Unassembled WGS sequence"/>
</dbReference>
<reference evidence="1 2" key="2">
    <citation type="submission" date="2018-11" db="EMBL/GenBank/DDBJ databases">
        <authorList>
            <consortium name="Pathogen Informatics"/>
        </authorList>
    </citation>
    <scope>NUCLEOTIDE SEQUENCE [LARGE SCALE GENOMIC DNA]</scope>
</reference>
<evidence type="ECO:0000313" key="1">
    <source>
        <dbReference type="EMBL" id="VDO52186.1"/>
    </source>
</evidence>
<dbReference type="WBParaSite" id="BTMF_0001706701-mRNA-1">
    <property type="protein sequence ID" value="BTMF_0001706701-mRNA-1"/>
    <property type="gene ID" value="BTMF_0001706701"/>
</dbReference>
<evidence type="ECO:0000313" key="3">
    <source>
        <dbReference type="WBParaSite" id="BTMF_0001706701-mRNA-1"/>
    </source>
</evidence>